<dbReference type="OrthoDB" id="77417at2759"/>
<name>A0A1V9Z802_ACHHY</name>
<protein>
    <submittedName>
        <fullName evidence="1">Uncharacterized protein</fullName>
    </submittedName>
</protein>
<dbReference type="Proteomes" id="UP000243579">
    <property type="component" value="Unassembled WGS sequence"/>
</dbReference>
<keyword evidence="2" id="KW-1185">Reference proteome</keyword>
<sequence>MDDAPYDGARPETTKTTVEALENDLEVLVDHVKSKDGECRRWKQSYEQARDDHMAAAAALHAMRQALHASERATIDLTFQLDQLRRANYHGLNEEAQRLRQDHLRYEQERVAWAQEKATLSHAIAIETSRRAELEADVAQQRHRREIDAASHIAQHERDKEIIASLRQDVAHLEQELMDQRAPPVPWAHRTLVPPPPPSRTKPHEIAPNLHEIPLTDETLPNTVSDVPKSSATTISKRILGKYSHVLPEAT</sequence>
<dbReference type="AlphaFoldDB" id="A0A1V9Z802"/>
<organism evidence="1 2">
    <name type="scientific">Achlya hypogyna</name>
    <name type="common">Oomycete</name>
    <name type="synonym">Protoachlya hypogyna</name>
    <dbReference type="NCBI Taxonomy" id="1202772"/>
    <lineage>
        <taxon>Eukaryota</taxon>
        <taxon>Sar</taxon>
        <taxon>Stramenopiles</taxon>
        <taxon>Oomycota</taxon>
        <taxon>Saprolegniomycetes</taxon>
        <taxon>Saprolegniales</taxon>
        <taxon>Achlyaceae</taxon>
        <taxon>Achlya</taxon>
    </lineage>
</organism>
<evidence type="ECO:0000313" key="2">
    <source>
        <dbReference type="Proteomes" id="UP000243579"/>
    </source>
</evidence>
<reference evidence="1 2" key="1">
    <citation type="journal article" date="2014" name="Genome Biol. Evol.">
        <title>The secreted proteins of Achlya hypogyna and Thraustotheca clavata identify the ancestral oomycete secretome and reveal gene acquisitions by horizontal gene transfer.</title>
        <authorList>
            <person name="Misner I."/>
            <person name="Blouin N."/>
            <person name="Leonard G."/>
            <person name="Richards T.A."/>
            <person name="Lane C.E."/>
        </authorList>
    </citation>
    <scope>NUCLEOTIDE SEQUENCE [LARGE SCALE GENOMIC DNA]</scope>
    <source>
        <strain evidence="1 2">ATCC 48635</strain>
    </source>
</reference>
<dbReference type="EMBL" id="JNBR01000377">
    <property type="protein sequence ID" value="OQR94081.1"/>
    <property type="molecule type" value="Genomic_DNA"/>
</dbReference>
<evidence type="ECO:0000313" key="1">
    <source>
        <dbReference type="EMBL" id="OQR94081.1"/>
    </source>
</evidence>
<accession>A0A1V9Z802</accession>
<gene>
    <name evidence="1" type="ORF">ACHHYP_01851</name>
</gene>
<comment type="caution">
    <text evidence="1">The sequence shown here is derived from an EMBL/GenBank/DDBJ whole genome shotgun (WGS) entry which is preliminary data.</text>
</comment>
<proteinExistence type="predicted"/>